<proteinExistence type="predicted"/>
<feature type="transmembrane region" description="Helical" evidence="1">
    <location>
        <begin position="119"/>
        <end position="138"/>
    </location>
</feature>
<keyword evidence="1" id="KW-0812">Transmembrane</keyword>
<accession>A0A2J8HQE0</accession>
<keyword evidence="1" id="KW-0472">Membrane</keyword>
<reference evidence="2 3" key="1">
    <citation type="submission" date="2018-01" db="EMBL/GenBank/DDBJ databases">
        <title>Draft genome sequences of six Vibrio diazotrophicus strains isolated from deep-sea sediments of the Baltic Sea.</title>
        <authorList>
            <person name="Castillo D."/>
            <person name="Vandieken V."/>
            <person name="Chiang O."/>
            <person name="Middelboe M."/>
        </authorList>
    </citation>
    <scope>NUCLEOTIDE SEQUENCE [LARGE SCALE GENOMIC DNA]</scope>
    <source>
        <strain evidence="2 3">60.27F</strain>
    </source>
</reference>
<evidence type="ECO:0000313" key="2">
    <source>
        <dbReference type="EMBL" id="PNI00411.1"/>
    </source>
</evidence>
<organism evidence="2 3">
    <name type="scientific">Vibrio diazotrophicus</name>
    <dbReference type="NCBI Taxonomy" id="685"/>
    <lineage>
        <taxon>Bacteria</taxon>
        <taxon>Pseudomonadati</taxon>
        <taxon>Pseudomonadota</taxon>
        <taxon>Gammaproteobacteria</taxon>
        <taxon>Vibrionales</taxon>
        <taxon>Vibrionaceae</taxon>
        <taxon>Vibrio</taxon>
    </lineage>
</organism>
<name>A0A2J8HQE0_VIBDI</name>
<feature type="transmembrane region" description="Helical" evidence="1">
    <location>
        <begin position="150"/>
        <end position="168"/>
    </location>
</feature>
<dbReference type="Proteomes" id="UP000236449">
    <property type="component" value="Unassembled WGS sequence"/>
</dbReference>
<protein>
    <submittedName>
        <fullName evidence="2">Uncharacterized protein</fullName>
    </submittedName>
</protein>
<dbReference type="RefSeq" id="WP_102967366.1">
    <property type="nucleotide sequence ID" value="NZ_POSK01000033.1"/>
</dbReference>
<gene>
    <name evidence="2" type="ORF">C1N32_21440</name>
</gene>
<evidence type="ECO:0000256" key="1">
    <source>
        <dbReference type="SAM" id="Phobius"/>
    </source>
</evidence>
<keyword evidence="1" id="KW-1133">Transmembrane helix</keyword>
<sequence>MQQYELAVKFYEAARAELIERIRLRENIILFYVGAVATLLGVAFGKENVNNEILFVIPLLSLAASILVSHHNSLIGALGLYCSVELKNSLNSNLENPVVQWDESKALIQGSSKAVRTRLIPHLLVISAPALIALIVNIHYLSTLWSWDAVVWFMGFCCFISSIIYICLSGRDRKSNFGEISRKNKI</sequence>
<comment type="caution">
    <text evidence="2">The sequence shown here is derived from an EMBL/GenBank/DDBJ whole genome shotgun (WGS) entry which is preliminary data.</text>
</comment>
<dbReference type="AlphaFoldDB" id="A0A2J8HQE0"/>
<feature type="transmembrane region" description="Helical" evidence="1">
    <location>
        <begin position="28"/>
        <end position="45"/>
    </location>
</feature>
<evidence type="ECO:0000313" key="3">
    <source>
        <dbReference type="Proteomes" id="UP000236449"/>
    </source>
</evidence>
<dbReference type="EMBL" id="POSK01000033">
    <property type="protein sequence ID" value="PNI00411.1"/>
    <property type="molecule type" value="Genomic_DNA"/>
</dbReference>